<proteinExistence type="predicted"/>
<gene>
    <name evidence="3" type="ORF">TSOC_011128</name>
</gene>
<comment type="caution">
    <text evidence="3">The sequence shown here is derived from an EMBL/GenBank/DDBJ whole genome shotgun (WGS) entry which is preliminary data.</text>
</comment>
<dbReference type="InterPro" id="IPR052575">
    <property type="entry name" value="SSU_processome_comp_20"/>
</dbReference>
<dbReference type="PANTHER" id="PTHR17695:SF11">
    <property type="entry name" value="SMALL SUBUNIT PROCESSOME COMPONENT 20 HOMOLOG"/>
    <property type="match status" value="1"/>
</dbReference>
<dbReference type="GO" id="GO:0030686">
    <property type="term" value="C:90S preribosome"/>
    <property type="evidence" value="ECO:0007669"/>
    <property type="project" value="TreeGrafter"/>
</dbReference>
<dbReference type="OrthoDB" id="546547at2759"/>
<feature type="region of interest" description="Disordered" evidence="1">
    <location>
        <begin position="150"/>
        <end position="187"/>
    </location>
</feature>
<organism evidence="3 4">
    <name type="scientific">Tetrabaena socialis</name>
    <dbReference type="NCBI Taxonomy" id="47790"/>
    <lineage>
        <taxon>Eukaryota</taxon>
        <taxon>Viridiplantae</taxon>
        <taxon>Chlorophyta</taxon>
        <taxon>core chlorophytes</taxon>
        <taxon>Chlorophyceae</taxon>
        <taxon>CS clade</taxon>
        <taxon>Chlamydomonadales</taxon>
        <taxon>Tetrabaenaceae</taxon>
        <taxon>Tetrabaena</taxon>
    </lineage>
</organism>
<evidence type="ECO:0000259" key="2">
    <source>
        <dbReference type="Pfam" id="PF07539"/>
    </source>
</evidence>
<reference evidence="3 4" key="1">
    <citation type="journal article" date="2017" name="Mol. Biol. Evol.">
        <title>The 4-celled Tetrabaena socialis nuclear genome reveals the essential components for genetic control of cell number at the origin of multicellularity in the volvocine lineage.</title>
        <authorList>
            <person name="Featherston J."/>
            <person name="Arakaki Y."/>
            <person name="Hanschen E.R."/>
            <person name="Ferris P.J."/>
            <person name="Michod R.E."/>
            <person name="Olson B.J.S.C."/>
            <person name="Nozaki H."/>
            <person name="Durand P.M."/>
        </authorList>
    </citation>
    <scope>NUCLEOTIDE SEQUENCE [LARGE SCALE GENOMIC DNA]</scope>
    <source>
        <strain evidence="3 4">NIES-571</strain>
    </source>
</reference>
<dbReference type="PANTHER" id="PTHR17695">
    <property type="entry name" value="SMALL SUBUNIT PROCESSOME COMPONENT 20 HOMOLOG"/>
    <property type="match status" value="1"/>
</dbReference>
<feature type="region of interest" description="Disordered" evidence="1">
    <location>
        <begin position="206"/>
        <end position="237"/>
    </location>
</feature>
<evidence type="ECO:0000256" key="1">
    <source>
        <dbReference type="SAM" id="MobiDB-lite"/>
    </source>
</evidence>
<name>A0A2J7ZRJ6_9CHLO</name>
<evidence type="ECO:0000313" key="3">
    <source>
        <dbReference type="EMBL" id="PNH02860.1"/>
    </source>
</evidence>
<sequence>MSDSDDERLLDAPKAPRQNRFRFKSFADRVAEVDVDVYRSLTPVKAEPGGATWLADALGQWRELNSAAHFLQTAAALQPFSHSLPLLLHSREDACRILLAALQPAARLSLPGLLALLAALKARVSGAKAAAAAAAGAAVEAAGGAEAVGEADVERRRSHAGASSSAAAAAPSPADGPKRAGAKRQARQAAAAAEAAAAAAAAAAPGSKPQGAAQNGAAEPAAETAADTSGPASAAASVGAFGSGSGVSVLSRIGGKTWRSGLLDWLRLLAGLRGVRGLHGTEEVQRAVASHLLEADSAVQVAALRCLRPYRFRWLPVELADRLARLADDSTLREELAIFPSAPDADGGVAEESRPGLVPLLVRVLFPKMRKRSGRLGGRGAPGSARAAILNALASLRPAELRPMIELLLEPMAAAFLQPAAAATAAADALSYRDGGVAAEAAAVEADRWRLLPPAWWSAPMLGRSLGWWLGVVDQA</sequence>
<feature type="non-terminal residue" evidence="3">
    <location>
        <position position="476"/>
    </location>
</feature>
<accession>A0A2J7ZRJ6</accession>
<dbReference type="Proteomes" id="UP000236333">
    <property type="component" value="Unassembled WGS sequence"/>
</dbReference>
<feature type="compositionally biased region" description="Low complexity" evidence="1">
    <location>
        <begin position="162"/>
        <end position="173"/>
    </location>
</feature>
<dbReference type="GO" id="GO:0032040">
    <property type="term" value="C:small-subunit processome"/>
    <property type="evidence" value="ECO:0007669"/>
    <property type="project" value="TreeGrafter"/>
</dbReference>
<dbReference type="Pfam" id="PF07539">
    <property type="entry name" value="UTP20_N"/>
    <property type="match status" value="1"/>
</dbReference>
<protein>
    <submittedName>
        <fullName evidence="3">Small subunit processome component 20</fullName>
    </submittedName>
</protein>
<dbReference type="InterPro" id="IPR011430">
    <property type="entry name" value="UTP20_N"/>
</dbReference>
<dbReference type="EMBL" id="PGGS01000585">
    <property type="protein sequence ID" value="PNH02860.1"/>
    <property type="molecule type" value="Genomic_DNA"/>
</dbReference>
<keyword evidence="4" id="KW-1185">Reference proteome</keyword>
<feature type="domain" description="U3 small nucleolar RNA-associated protein 20 N-terminal" evidence="2">
    <location>
        <begin position="258"/>
        <end position="416"/>
    </location>
</feature>
<dbReference type="AlphaFoldDB" id="A0A2J7ZRJ6"/>
<evidence type="ECO:0000313" key="4">
    <source>
        <dbReference type="Proteomes" id="UP000236333"/>
    </source>
</evidence>